<keyword evidence="5" id="KW-0540">Nuclease</keyword>
<keyword evidence="4" id="KW-0411">Iron-sulfur</keyword>
<comment type="similarity">
    <text evidence="2">Belongs to the EXO5 family.</text>
</comment>
<name>A0A0B1PET3_UNCNE</name>
<dbReference type="HOGENOM" id="CLU_013225_1_1_1"/>
<dbReference type="PANTHER" id="PTHR14464:SF4">
    <property type="entry name" value="EXONUCLEASE V"/>
    <property type="match status" value="1"/>
</dbReference>
<proteinExistence type="inferred from homology"/>
<evidence type="ECO:0000256" key="7">
    <source>
        <dbReference type="SAM" id="MobiDB-lite"/>
    </source>
</evidence>
<accession>A0A0B1PET3</accession>
<keyword evidence="4" id="KW-0479">Metal-binding</keyword>
<evidence type="ECO:0000256" key="4">
    <source>
        <dbReference type="ARBA" id="ARBA00022485"/>
    </source>
</evidence>
<evidence type="ECO:0000256" key="5">
    <source>
        <dbReference type="ARBA" id="ARBA00022722"/>
    </source>
</evidence>
<protein>
    <submittedName>
        <fullName evidence="8">Putative exonuclease v</fullName>
    </submittedName>
</protein>
<sequence>MIKKTHTLKFIPLSPWGKYQTRFATLLKTENEHFSPAKNFRESSSPDTSESSSTLHRSSKKKDIRSPLCRFRSRPRKGLTVTDLVTPAWCEMKYWYVLSKHGVQKETVAMKQGTRIHEKLESEIHTFVPIKLHIKEDKLGLRIWNVIQGLRTLRECGRTRELQVWGTVDGQLVGGKIDELSYQCADMNNNGLIETSKPDEIKSSTNKTPDVISIIDEDTSLKDLNKNCQSQNQKIYICDVKTRSVQRLPTEISFKPTKYQLMLYHRFISNLITGKLDIQILTNHYKLDPERTFSDLFLTQVCSLEESPLRSKSEEESISALVNYLPHIPEPLPMILANYNLSSLWHFMLSEFQKTFPDGVTSLSDILKAEFRSSNLGNIIGTKTFLMNDVDLTNYLNYTMEWWKGERAPLGVPANEAYKCKSCSFAEICEWRLKKVEEDRSNFILKREALNLKSAIN</sequence>
<dbReference type="AlphaFoldDB" id="A0A0B1PET3"/>
<gene>
    <name evidence="8" type="ORF">EV44_g1405</name>
</gene>
<dbReference type="Pfam" id="PF09810">
    <property type="entry name" value="Exo5"/>
    <property type="match status" value="1"/>
</dbReference>
<dbReference type="PANTHER" id="PTHR14464">
    <property type="entry name" value="EXONUCLEASE V"/>
    <property type="match status" value="1"/>
</dbReference>
<dbReference type="OMA" id="FRDECEW"/>
<comment type="subunit">
    <text evidence="3">Monomer.</text>
</comment>
<keyword evidence="4" id="KW-0408">Iron</keyword>
<dbReference type="GO" id="GO:0051539">
    <property type="term" value="F:4 iron, 4 sulfur cluster binding"/>
    <property type="evidence" value="ECO:0007669"/>
    <property type="project" value="UniProtKB-KW"/>
</dbReference>
<dbReference type="GO" id="GO:0005634">
    <property type="term" value="C:nucleus"/>
    <property type="evidence" value="ECO:0007669"/>
    <property type="project" value="TreeGrafter"/>
</dbReference>
<dbReference type="GO" id="GO:0036297">
    <property type="term" value="P:interstrand cross-link repair"/>
    <property type="evidence" value="ECO:0007669"/>
    <property type="project" value="TreeGrafter"/>
</dbReference>
<dbReference type="EMBL" id="JNVN01000398">
    <property type="protein sequence ID" value="KHJ35436.1"/>
    <property type="molecule type" value="Genomic_DNA"/>
</dbReference>
<evidence type="ECO:0000313" key="9">
    <source>
        <dbReference type="Proteomes" id="UP000030854"/>
    </source>
</evidence>
<organism evidence="8 9">
    <name type="scientific">Uncinula necator</name>
    <name type="common">Grape powdery mildew</name>
    <dbReference type="NCBI Taxonomy" id="52586"/>
    <lineage>
        <taxon>Eukaryota</taxon>
        <taxon>Fungi</taxon>
        <taxon>Dikarya</taxon>
        <taxon>Ascomycota</taxon>
        <taxon>Pezizomycotina</taxon>
        <taxon>Leotiomycetes</taxon>
        <taxon>Erysiphales</taxon>
        <taxon>Erysiphaceae</taxon>
        <taxon>Erysiphe</taxon>
    </lineage>
</organism>
<comment type="cofactor">
    <cofactor evidence="1">
        <name>[4Fe-4S] cluster</name>
        <dbReference type="ChEBI" id="CHEBI:49883"/>
    </cofactor>
</comment>
<comment type="caution">
    <text evidence="8">The sequence shown here is derived from an EMBL/GenBank/DDBJ whole genome shotgun (WGS) entry which is preliminary data.</text>
</comment>
<feature type="compositionally biased region" description="Low complexity" evidence="7">
    <location>
        <begin position="42"/>
        <end position="56"/>
    </location>
</feature>
<evidence type="ECO:0000313" key="8">
    <source>
        <dbReference type="EMBL" id="KHJ35436.1"/>
    </source>
</evidence>
<keyword evidence="6 8" id="KW-0378">Hydrolase</keyword>
<evidence type="ECO:0000256" key="3">
    <source>
        <dbReference type="ARBA" id="ARBA00011245"/>
    </source>
</evidence>
<keyword evidence="9" id="KW-1185">Reference proteome</keyword>
<reference evidence="8 9" key="1">
    <citation type="journal article" date="2014" name="BMC Genomics">
        <title>Adaptive genomic structural variation in the grape powdery mildew pathogen, Erysiphe necator.</title>
        <authorList>
            <person name="Jones L."/>
            <person name="Riaz S."/>
            <person name="Morales-Cruz A."/>
            <person name="Amrine K.C."/>
            <person name="McGuire B."/>
            <person name="Gubler W.D."/>
            <person name="Walker M.A."/>
            <person name="Cantu D."/>
        </authorList>
    </citation>
    <scope>NUCLEOTIDE SEQUENCE [LARGE SCALE GENOMIC DNA]</scope>
    <source>
        <strain evidence="9">c</strain>
    </source>
</reference>
<keyword evidence="4" id="KW-0004">4Fe-4S</keyword>
<dbReference type="GO" id="GO:0045145">
    <property type="term" value="F:single-stranded DNA 5'-3' DNA exonuclease activity"/>
    <property type="evidence" value="ECO:0007669"/>
    <property type="project" value="InterPro"/>
</dbReference>
<evidence type="ECO:0000256" key="1">
    <source>
        <dbReference type="ARBA" id="ARBA00001966"/>
    </source>
</evidence>
<evidence type="ECO:0000256" key="6">
    <source>
        <dbReference type="ARBA" id="ARBA00022839"/>
    </source>
</evidence>
<keyword evidence="6 8" id="KW-0269">Exonuclease</keyword>
<feature type="region of interest" description="Disordered" evidence="7">
    <location>
        <begin position="35"/>
        <end position="61"/>
    </location>
</feature>
<dbReference type="InterPro" id="IPR019190">
    <property type="entry name" value="EXOV"/>
</dbReference>
<evidence type="ECO:0000256" key="2">
    <source>
        <dbReference type="ARBA" id="ARBA00009797"/>
    </source>
</evidence>
<dbReference type="GO" id="GO:0005739">
    <property type="term" value="C:mitochondrion"/>
    <property type="evidence" value="ECO:0007669"/>
    <property type="project" value="TreeGrafter"/>
</dbReference>
<dbReference type="Proteomes" id="UP000030854">
    <property type="component" value="Unassembled WGS sequence"/>
</dbReference>